<evidence type="ECO:0000256" key="2">
    <source>
        <dbReference type="SAM" id="Phobius"/>
    </source>
</evidence>
<evidence type="ECO:0000313" key="3">
    <source>
        <dbReference type="EMBL" id="CAB3223984.1"/>
    </source>
</evidence>
<keyword evidence="5" id="KW-1185">Reference proteome</keyword>
<dbReference type="InterPro" id="IPR009724">
    <property type="entry name" value="TMEM70"/>
</dbReference>
<dbReference type="AlphaFoldDB" id="A0A8S0YVT4"/>
<dbReference type="OrthoDB" id="156886at2759"/>
<comment type="similarity">
    <text evidence="1">Belongs to the TMEM70 family.</text>
</comment>
<feature type="transmembrane region" description="Helical" evidence="2">
    <location>
        <begin position="22"/>
        <end position="44"/>
    </location>
</feature>
<proteinExistence type="inferred from homology"/>
<sequence>MAGLLAQPIIIREATTIGSTSLLVAICSVVGFFTFVTPLLLHLVTKKYVTEIHYEPETSTYKATTINFFLARKQLEFKTDDVVVPDVPGMFTTMHAKGTPLFIEARHFTDPLHYAKIMGYDKPMDFKLGEQDSSDSNKQ</sequence>
<reference evidence="5 6" key="1">
    <citation type="submission" date="2020-04" db="EMBL/GenBank/DDBJ databases">
        <authorList>
            <person name="Wallbank WR R."/>
            <person name="Pardo Diaz C."/>
            <person name="Kozak K."/>
            <person name="Martin S."/>
            <person name="Jiggins C."/>
            <person name="Moest M."/>
            <person name="Warren A I."/>
            <person name="Byers J.R.P. K."/>
            <person name="Montejo-Kovacevich G."/>
            <person name="Yen C E."/>
        </authorList>
    </citation>
    <scope>NUCLEOTIDE SEQUENCE [LARGE SCALE GENOMIC DNA]</scope>
</reference>
<keyword evidence="2" id="KW-0472">Membrane</keyword>
<gene>
    <name evidence="4" type="ORF">APLA_LOCUS14194</name>
    <name evidence="3" type="ORF">APLA_LOCUS1655</name>
</gene>
<evidence type="ECO:0008006" key="7">
    <source>
        <dbReference type="Google" id="ProtNLM"/>
    </source>
</evidence>
<dbReference type="InterPro" id="IPR045325">
    <property type="entry name" value="TMEM70/TMEM186/TMEM223"/>
</dbReference>
<dbReference type="PANTHER" id="PTHR13281">
    <property type="entry name" value="TRANSMEMBRANE PROTEIN 70, MITOCHONDRIAL"/>
    <property type="match status" value="1"/>
</dbReference>
<name>A0A8S0YVT4_ARCPL</name>
<dbReference type="Pfam" id="PF06979">
    <property type="entry name" value="TMEM70"/>
    <property type="match status" value="1"/>
</dbReference>
<evidence type="ECO:0000313" key="4">
    <source>
        <dbReference type="EMBL" id="CAB3253584.1"/>
    </source>
</evidence>
<evidence type="ECO:0000313" key="6">
    <source>
        <dbReference type="Proteomes" id="UP000494256"/>
    </source>
</evidence>
<dbReference type="EMBL" id="CADEBD010000171">
    <property type="protein sequence ID" value="CAB3223984.1"/>
    <property type="molecule type" value="Genomic_DNA"/>
</dbReference>
<dbReference type="EMBL" id="CADEBC010000561">
    <property type="protein sequence ID" value="CAB3253584.1"/>
    <property type="molecule type" value="Genomic_DNA"/>
</dbReference>
<evidence type="ECO:0000256" key="1">
    <source>
        <dbReference type="ARBA" id="ARBA00005280"/>
    </source>
</evidence>
<accession>A0A8S0YVT4</accession>
<comment type="caution">
    <text evidence="3">The sequence shown here is derived from an EMBL/GenBank/DDBJ whole genome shotgun (WGS) entry which is preliminary data.</text>
</comment>
<keyword evidence="2" id="KW-1133">Transmembrane helix</keyword>
<dbReference type="GO" id="GO:0033615">
    <property type="term" value="P:mitochondrial proton-transporting ATP synthase complex assembly"/>
    <property type="evidence" value="ECO:0007669"/>
    <property type="project" value="TreeGrafter"/>
</dbReference>
<dbReference type="PANTHER" id="PTHR13281:SF0">
    <property type="entry name" value="TRANSMEMBRANE PROTEIN 70, MITOCHONDRIAL"/>
    <property type="match status" value="1"/>
</dbReference>
<evidence type="ECO:0000313" key="5">
    <source>
        <dbReference type="Proteomes" id="UP000494106"/>
    </source>
</evidence>
<protein>
    <recommendedName>
        <fullName evidence="7">Transmembrane protein 70</fullName>
    </recommendedName>
</protein>
<keyword evidence="2" id="KW-0812">Transmembrane</keyword>
<dbReference type="Proteomes" id="UP000494106">
    <property type="component" value="Unassembled WGS sequence"/>
</dbReference>
<dbReference type="GO" id="GO:0031966">
    <property type="term" value="C:mitochondrial membrane"/>
    <property type="evidence" value="ECO:0007669"/>
    <property type="project" value="TreeGrafter"/>
</dbReference>
<dbReference type="Proteomes" id="UP000494256">
    <property type="component" value="Unassembled WGS sequence"/>
</dbReference>
<organism evidence="3 6">
    <name type="scientific">Arctia plantaginis</name>
    <name type="common">Wood tiger moth</name>
    <name type="synonym">Phalaena plantaginis</name>
    <dbReference type="NCBI Taxonomy" id="874455"/>
    <lineage>
        <taxon>Eukaryota</taxon>
        <taxon>Metazoa</taxon>
        <taxon>Ecdysozoa</taxon>
        <taxon>Arthropoda</taxon>
        <taxon>Hexapoda</taxon>
        <taxon>Insecta</taxon>
        <taxon>Pterygota</taxon>
        <taxon>Neoptera</taxon>
        <taxon>Endopterygota</taxon>
        <taxon>Lepidoptera</taxon>
        <taxon>Glossata</taxon>
        <taxon>Ditrysia</taxon>
        <taxon>Noctuoidea</taxon>
        <taxon>Erebidae</taxon>
        <taxon>Arctiinae</taxon>
        <taxon>Arctia</taxon>
    </lineage>
</organism>